<dbReference type="InterPro" id="IPR016181">
    <property type="entry name" value="Acyl_CoA_acyltransferase"/>
</dbReference>
<evidence type="ECO:0000256" key="2">
    <source>
        <dbReference type="ARBA" id="ARBA00010107"/>
    </source>
</evidence>
<keyword evidence="16" id="KW-1185">Reference proteome</keyword>
<evidence type="ECO:0000256" key="10">
    <source>
        <dbReference type="ARBA" id="ARBA00023163"/>
    </source>
</evidence>
<comment type="similarity">
    <text evidence="2">Belongs to the MYST (SAS/MOZ) family.</text>
</comment>
<dbReference type="PANTHER" id="PTHR10615">
    <property type="entry name" value="HISTONE ACETYLTRANSFERASE"/>
    <property type="match status" value="1"/>
</dbReference>
<gene>
    <name evidence="15" type="ORF">V5O48_003163</name>
</gene>
<keyword evidence="8" id="KW-0007">Acetylation</keyword>
<dbReference type="InterPro" id="IPR002717">
    <property type="entry name" value="HAT_MYST-type"/>
</dbReference>
<feature type="region of interest" description="Disordered" evidence="13">
    <location>
        <begin position="396"/>
        <end position="432"/>
    </location>
</feature>
<proteinExistence type="inferred from homology"/>
<evidence type="ECO:0000259" key="14">
    <source>
        <dbReference type="PROSITE" id="PS51726"/>
    </source>
</evidence>
<dbReference type="Gene3D" id="3.30.60.60">
    <property type="entry name" value="N-acetyl transferase-like"/>
    <property type="match status" value="1"/>
</dbReference>
<evidence type="ECO:0000256" key="5">
    <source>
        <dbReference type="ARBA" id="ARBA00022723"/>
    </source>
</evidence>
<dbReference type="Gene3D" id="1.10.10.10">
    <property type="entry name" value="Winged helix-like DNA-binding domain superfamily/Winged helix DNA-binding domain"/>
    <property type="match status" value="1"/>
</dbReference>
<dbReference type="Pfam" id="PF17772">
    <property type="entry name" value="zf-MYST"/>
    <property type="match status" value="1"/>
</dbReference>
<dbReference type="Gene3D" id="3.40.630.30">
    <property type="match status" value="1"/>
</dbReference>
<evidence type="ECO:0000256" key="6">
    <source>
        <dbReference type="ARBA" id="ARBA00022771"/>
    </source>
</evidence>
<dbReference type="PANTHER" id="PTHR10615:SF219">
    <property type="entry name" value="HISTONE ACETYLTRANSFERASE KAT5"/>
    <property type="match status" value="1"/>
</dbReference>
<organism evidence="15 16">
    <name type="scientific">Marasmius crinis-equi</name>
    <dbReference type="NCBI Taxonomy" id="585013"/>
    <lineage>
        <taxon>Eukaryota</taxon>
        <taxon>Fungi</taxon>
        <taxon>Dikarya</taxon>
        <taxon>Basidiomycota</taxon>
        <taxon>Agaricomycotina</taxon>
        <taxon>Agaricomycetes</taxon>
        <taxon>Agaricomycetidae</taxon>
        <taxon>Agaricales</taxon>
        <taxon>Marasmiineae</taxon>
        <taxon>Marasmiaceae</taxon>
        <taxon>Marasmius</taxon>
    </lineage>
</organism>
<feature type="compositionally biased region" description="Polar residues" evidence="13">
    <location>
        <begin position="82"/>
        <end position="92"/>
    </location>
</feature>
<protein>
    <recommendedName>
        <fullName evidence="3">histone acetyltransferase</fullName>
        <ecNumber evidence="3">2.3.1.48</ecNumber>
    </recommendedName>
</protein>
<evidence type="ECO:0000256" key="7">
    <source>
        <dbReference type="ARBA" id="ARBA00022833"/>
    </source>
</evidence>
<dbReference type="SUPFAM" id="SSF55729">
    <property type="entry name" value="Acyl-CoA N-acyltransferases (Nat)"/>
    <property type="match status" value="1"/>
</dbReference>
<dbReference type="EMBL" id="JBAHYK010000082">
    <property type="protein sequence ID" value="KAL0578839.1"/>
    <property type="molecule type" value="Genomic_DNA"/>
</dbReference>
<comment type="caution">
    <text evidence="15">The sequence shown here is derived from an EMBL/GenBank/DDBJ whole genome shotgun (WGS) entry which is preliminary data.</text>
</comment>
<evidence type="ECO:0000256" key="9">
    <source>
        <dbReference type="ARBA" id="ARBA00023015"/>
    </source>
</evidence>
<keyword evidence="4" id="KW-0808">Transferase</keyword>
<keyword evidence="7" id="KW-0862">Zinc</keyword>
<dbReference type="Gene3D" id="2.30.30.140">
    <property type="match status" value="1"/>
</dbReference>
<reference evidence="15 16" key="1">
    <citation type="submission" date="2024-02" db="EMBL/GenBank/DDBJ databases">
        <title>A draft genome for the cacao thread blight pathogen Marasmius crinis-equi.</title>
        <authorList>
            <person name="Cohen S.P."/>
            <person name="Baruah I.K."/>
            <person name="Amoako-Attah I."/>
            <person name="Bukari Y."/>
            <person name="Meinhardt L.W."/>
            <person name="Bailey B.A."/>
        </authorList>
    </citation>
    <scope>NUCLEOTIDE SEQUENCE [LARGE SCALE GENOMIC DNA]</scope>
    <source>
        <strain evidence="15 16">GH-76</strain>
    </source>
</reference>
<dbReference type="EC" id="2.3.1.48" evidence="3"/>
<evidence type="ECO:0000256" key="4">
    <source>
        <dbReference type="ARBA" id="ARBA00022679"/>
    </source>
</evidence>
<comment type="subcellular location">
    <subcellularLocation>
        <location evidence="1">Nucleus</location>
    </subcellularLocation>
</comment>
<keyword evidence="5" id="KW-0479">Metal-binding</keyword>
<dbReference type="PROSITE" id="PS51726">
    <property type="entry name" value="MYST_HAT"/>
    <property type="match status" value="1"/>
</dbReference>
<name>A0ABR3FTM7_9AGAR</name>
<evidence type="ECO:0000313" key="16">
    <source>
        <dbReference type="Proteomes" id="UP001465976"/>
    </source>
</evidence>
<dbReference type="InterPro" id="IPR036388">
    <property type="entry name" value="WH-like_DNA-bd_sf"/>
</dbReference>
<dbReference type="InterPro" id="IPR040706">
    <property type="entry name" value="Zf-MYST"/>
</dbReference>
<evidence type="ECO:0000256" key="12">
    <source>
        <dbReference type="ARBA" id="ARBA00023315"/>
    </source>
</evidence>
<evidence type="ECO:0000256" key="1">
    <source>
        <dbReference type="ARBA" id="ARBA00004123"/>
    </source>
</evidence>
<accession>A0ABR3FTM7</accession>
<dbReference type="Proteomes" id="UP001465976">
    <property type="component" value="Unassembled WGS sequence"/>
</dbReference>
<dbReference type="Pfam" id="PF01853">
    <property type="entry name" value="MOZ_SAS"/>
    <property type="match status" value="1"/>
</dbReference>
<keyword evidence="12" id="KW-0012">Acyltransferase</keyword>
<evidence type="ECO:0000256" key="11">
    <source>
        <dbReference type="ARBA" id="ARBA00023242"/>
    </source>
</evidence>
<feature type="domain" description="MYST-type HAT" evidence="14">
    <location>
        <begin position="139"/>
        <end position="589"/>
    </location>
</feature>
<evidence type="ECO:0000256" key="3">
    <source>
        <dbReference type="ARBA" id="ARBA00013184"/>
    </source>
</evidence>
<keyword evidence="6" id="KW-0863">Zinc-finger</keyword>
<keyword evidence="10" id="KW-0804">Transcription</keyword>
<evidence type="ECO:0000313" key="15">
    <source>
        <dbReference type="EMBL" id="KAL0578839.1"/>
    </source>
</evidence>
<evidence type="ECO:0000256" key="13">
    <source>
        <dbReference type="SAM" id="MobiDB-lite"/>
    </source>
</evidence>
<feature type="region of interest" description="Disordered" evidence="13">
    <location>
        <begin position="505"/>
        <end position="550"/>
    </location>
</feature>
<sequence length="589" mass="66215">MPATHVVSVTPKIPQNTVLRNGIEEPVNVLKEEPERVYINYINREKRFDEWVPRSSLHPIPLQAGPSNIGKTVPQKRKRKSGNTAGSSHNSQNGDEGVELEEENGELHDVNGSDSQQLPSHEIVMTEEDYDYQHHKQIGAVRNFEKVHFGEWSIRTWYFSPYPLTDSHHEDPELVSASSSTVARAHTTTASRARASDLFAGGLYKNTGQGDKAILWVCEMCFKYMTDGLSWESHKKICPVDHPPGRKVYQRGAHTIWEVDGAKEKLYCQNLSLFGKLFIDIKTLYFDLDNFMFYILTDAARQKDHMLGYFCKEKQSFDDYNLACITTLPPYQKQGYGMLMIEFSYELSRRAGRVGTPERPLSDLGLRSYLAYWVATLVRFFRKLLSVLPPGTTQMYSNGTPPDLGAQSVEGSEDGILSPTTTRRRKKHKGWDGEISRDEEGADLIDIDETITSLRTYVTTSNLDGSASTHIKVQCTLADIARATNLRTEDAAFALNEMGMLKRWGHTPPAQTFPGSQSSRSGTGMSSPARNGNGNENGHGNSRSVSVLASADESERSEYVIVLTREMVEKVAEERHVKPPCMKMQYVQL</sequence>
<dbReference type="InterPro" id="IPR050603">
    <property type="entry name" value="MYST_HAT"/>
</dbReference>
<evidence type="ECO:0000256" key="8">
    <source>
        <dbReference type="ARBA" id="ARBA00022990"/>
    </source>
</evidence>
<feature type="compositionally biased region" description="Low complexity" evidence="13">
    <location>
        <begin position="515"/>
        <end position="541"/>
    </location>
</feature>
<feature type="region of interest" description="Disordered" evidence="13">
    <location>
        <begin position="57"/>
        <end position="118"/>
    </location>
</feature>
<keyword evidence="9" id="KW-0805">Transcription regulation</keyword>
<keyword evidence="11" id="KW-0539">Nucleus</keyword>